<protein>
    <submittedName>
        <fullName evidence="2">PI-PLC X domain-containing protein 1-like</fullName>
    </submittedName>
</protein>
<dbReference type="InterPro" id="IPR000909">
    <property type="entry name" value="PLipase_C_PInositol-sp_X_dom"/>
</dbReference>
<dbReference type="KEGG" id="nfu:107388278"/>
<dbReference type="SUPFAM" id="SSF51695">
    <property type="entry name" value="PLC-like phosphodiesterases"/>
    <property type="match status" value="1"/>
</dbReference>
<dbReference type="SMART" id="SM00148">
    <property type="entry name" value="PLCXc"/>
    <property type="match status" value="1"/>
</dbReference>
<organism evidence="2 3">
    <name type="scientific">Nothobranchius furzeri</name>
    <name type="common">Turquoise killifish</name>
    <dbReference type="NCBI Taxonomy" id="105023"/>
    <lineage>
        <taxon>Eukaryota</taxon>
        <taxon>Metazoa</taxon>
        <taxon>Chordata</taxon>
        <taxon>Craniata</taxon>
        <taxon>Vertebrata</taxon>
        <taxon>Euteleostomi</taxon>
        <taxon>Actinopterygii</taxon>
        <taxon>Neopterygii</taxon>
        <taxon>Teleostei</taxon>
        <taxon>Neoteleostei</taxon>
        <taxon>Acanthomorphata</taxon>
        <taxon>Ovalentaria</taxon>
        <taxon>Atherinomorphae</taxon>
        <taxon>Cyprinodontiformes</taxon>
        <taxon>Nothobranchiidae</taxon>
        <taxon>Nothobranchius</taxon>
    </lineage>
</organism>
<feature type="domain" description="Phosphatidylinositol-specific phospholipase C X" evidence="1">
    <location>
        <begin position="16"/>
        <end position="188"/>
    </location>
</feature>
<evidence type="ECO:0000313" key="3">
    <source>
        <dbReference type="Proteomes" id="UP000822369"/>
    </source>
</evidence>
<proteinExistence type="predicted"/>
<gene>
    <name evidence="2" type="ORF">G4P62_012391</name>
</gene>
<evidence type="ECO:0000259" key="1">
    <source>
        <dbReference type="SMART" id="SM00148"/>
    </source>
</evidence>
<dbReference type="GO" id="GO:0008081">
    <property type="term" value="F:phosphoric diester hydrolase activity"/>
    <property type="evidence" value="ECO:0007669"/>
    <property type="project" value="InterPro"/>
</dbReference>
<reference evidence="2" key="1">
    <citation type="submission" date="2020-03" db="EMBL/GenBank/DDBJ databases">
        <title>Intra-Species Differences in Population Size shape Life History and Genome Evolution.</title>
        <authorList>
            <person name="Willemsen D."/>
            <person name="Cui R."/>
            <person name="Valenzano D.R."/>
        </authorList>
    </citation>
    <scope>NUCLEOTIDE SEQUENCE</scope>
    <source>
        <strain evidence="2">GRZ</strain>
        <tissue evidence="2">Whole</tissue>
    </source>
</reference>
<dbReference type="InterPro" id="IPR051057">
    <property type="entry name" value="PI-PLC_domain"/>
</dbReference>
<dbReference type="OMA" id="LREIHAW"/>
<dbReference type="Pfam" id="PF00388">
    <property type="entry name" value="PI-PLC-X"/>
    <property type="match status" value="1"/>
</dbReference>
<dbReference type="EMBL" id="JAAVVJ010000016">
    <property type="protein sequence ID" value="KAF7204884.1"/>
    <property type="molecule type" value="Genomic_DNA"/>
</dbReference>
<dbReference type="PROSITE" id="PS50007">
    <property type="entry name" value="PIPLC_X_DOMAIN"/>
    <property type="match status" value="1"/>
</dbReference>
<dbReference type="Proteomes" id="UP000822369">
    <property type="component" value="Chromosome 16"/>
</dbReference>
<dbReference type="PANTHER" id="PTHR13593:SF24">
    <property type="entry name" value="PI-PLC X DOMAIN-CONTAINING PROTEIN 1"/>
    <property type="match status" value="1"/>
</dbReference>
<name>A0A9D2XM38_NOTFU</name>
<dbReference type="OrthoDB" id="1046782at2759"/>
<dbReference type="InterPro" id="IPR017946">
    <property type="entry name" value="PLC-like_Pdiesterase_TIM-brl"/>
</dbReference>
<dbReference type="PANTHER" id="PTHR13593">
    <property type="match status" value="1"/>
</dbReference>
<sequence length="308" mass="35679">MSHTDWMSQLPPALHSIPLSNLAIPGSHDSMSYDLDINSSIIKPEVLRRFSRICFVRRIVRRWAMTQEVTITEQLNAGVRYFDLRIARKHNDSNPTRLYFHHGLLTRTDVETVLREIDAWASRHPKEVIIVSLSHFEGFDKKIEAQLHIHLIQFIKDLFGAKLMHKMDTPTLNACWGQGKNVIVSYDHPAYHQPALWRKIPYYYGKSMDRSNIIAKLQDVLEKQKPSSYFFVCGINLTLPYDISILKYILRLCDNFPSLIRRGLPKLLRWIKDLHSKTPMNIVASDVVTRANFVSTVVNLNFKALKAN</sequence>
<dbReference type="AlphaFoldDB" id="A0A9D2XM38"/>
<evidence type="ECO:0000313" key="2">
    <source>
        <dbReference type="EMBL" id="KAF7204884.1"/>
    </source>
</evidence>
<comment type="caution">
    <text evidence="2">The sequence shown here is derived from an EMBL/GenBank/DDBJ whole genome shotgun (WGS) entry which is preliminary data.</text>
</comment>
<dbReference type="GO" id="GO:0006629">
    <property type="term" value="P:lipid metabolic process"/>
    <property type="evidence" value="ECO:0007669"/>
    <property type="project" value="InterPro"/>
</dbReference>
<accession>A0A9D2XM38</accession>
<dbReference type="Gene3D" id="3.20.20.190">
    <property type="entry name" value="Phosphatidylinositol (PI) phosphodiesterase"/>
    <property type="match status" value="1"/>
</dbReference>